<name>A0A0Q2USL7_VIBFU</name>
<evidence type="ECO:0000256" key="11">
    <source>
        <dbReference type="ARBA" id="ARBA00023014"/>
    </source>
</evidence>
<evidence type="ECO:0000256" key="1">
    <source>
        <dbReference type="ARBA" id="ARBA00000843"/>
    </source>
</evidence>
<dbReference type="GO" id="GO:0006284">
    <property type="term" value="P:base-excision repair"/>
    <property type="evidence" value="ECO:0007669"/>
    <property type="project" value="UniProtKB-UniRule"/>
</dbReference>
<dbReference type="InParanoid" id="A0A0Q2USL7"/>
<dbReference type="NCBIfam" id="TIGR01084">
    <property type="entry name" value="mutY"/>
    <property type="match status" value="1"/>
</dbReference>
<dbReference type="InterPro" id="IPR044298">
    <property type="entry name" value="MIG/MutY"/>
</dbReference>
<dbReference type="InterPro" id="IPR005760">
    <property type="entry name" value="A/G_AdeGlyc_MutY"/>
</dbReference>
<evidence type="ECO:0000256" key="2">
    <source>
        <dbReference type="ARBA" id="ARBA00002933"/>
    </source>
</evidence>
<dbReference type="InterPro" id="IPR011257">
    <property type="entry name" value="DNA_glycosylase"/>
</dbReference>
<evidence type="ECO:0000256" key="8">
    <source>
        <dbReference type="ARBA" id="ARBA00022763"/>
    </source>
</evidence>
<protein>
    <recommendedName>
        <fullName evidence="5 14">Adenine DNA glycosylase</fullName>
        <ecNumber evidence="4 14">3.2.2.31</ecNumber>
    </recommendedName>
</protein>
<dbReference type="InterPro" id="IPR029119">
    <property type="entry name" value="MutY_C"/>
</dbReference>
<comment type="cofactor">
    <cofactor evidence="14">
        <name>[4Fe-4S] cluster</name>
        <dbReference type="ChEBI" id="CHEBI:49883"/>
    </cofactor>
    <text evidence="14">Binds 1 [4Fe-4S] cluster.</text>
</comment>
<dbReference type="InterPro" id="IPR004035">
    <property type="entry name" value="Endouclease-III_FeS-bd_BS"/>
</dbReference>
<dbReference type="GO" id="GO:0046872">
    <property type="term" value="F:metal ion binding"/>
    <property type="evidence" value="ECO:0007669"/>
    <property type="project" value="UniProtKB-UniRule"/>
</dbReference>
<dbReference type="GO" id="GO:0006298">
    <property type="term" value="P:mismatch repair"/>
    <property type="evidence" value="ECO:0007669"/>
    <property type="project" value="TreeGrafter"/>
</dbReference>
<dbReference type="PANTHER" id="PTHR42944">
    <property type="entry name" value="ADENINE DNA GLYCOSYLASE"/>
    <property type="match status" value="1"/>
</dbReference>
<keyword evidence="8 14" id="KW-0227">DNA damage</keyword>
<dbReference type="Gene3D" id="3.90.79.10">
    <property type="entry name" value="Nucleoside Triphosphate Pyrophosphohydrolase"/>
    <property type="match status" value="1"/>
</dbReference>
<evidence type="ECO:0000256" key="13">
    <source>
        <dbReference type="ARBA" id="ARBA00023295"/>
    </source>
</evidence>
<dbReference type="InterPro" id="IPR023170">
    <property type="entry name" value="HhH_base_excis_C"/>
</dbReference>
<dbReference type="Pfam" id="PF00730">
    <property type="entry name" value="HhH-GPD"/>
    <property type="match status" value="1"/>
</dbReference>
<keyword evidence="7" id="KW-0479">Metal-binding</keyword>
<evidence type="ECO:0000256" key="3">
    <source>
        <dbReference type="ARBA" id="ARBA00008343"/>
    </source>
</evidence>
<dbReference type="FunCoup" id="A0A0Q2USL7">
    <property type="interactions" value="472"/>
</dbReference>
<evidence type="ECO:0000256" key="4">
    <source>
        <dbReference type="ARBA" id="ARBA00012045"/>
    </source>
</evidence>
<dbReference type="InterPro" id="IPR004036">
    <property type="entry name" value="Endonuclease-III-like_CS2"/>
</dbReference>
<dbReference type="InterPro" id="IPR015797">
    <property type="entry name" value="NUDIX_hydrolase-like_dom_sf"/>
</dbReference>
<evidence type="ECO:0000256" key="12">
    <source>
        <dbReference type="ARBA" id="ARBA00023204"/>
    </source>
</evidence>
<keyword evidence="12" id="KW-0234">DNA repair</keyword>
<evidence type="ECO:0000256" key="7">
    <source>
        <dbReference type="ARBA" id="ARBA00022723"/>
    </source>
</evidence>
<organism evidence="16 17">
    <name type="scientific">Vibrio furnissii</name>
    <dbReference type="NCBI Taxonomy" id="29494"/>
    <lineage>
        <taxon>Bacteria</taxon>
        <taxon>Pseudomonadati</taxon>
        <taxon>Pseudomonadota</taxon>
        <taxon>Gammaproteobacteria</taxon>
        <taxon>Vibrionales</taxon>
        <taxon>Vibrionaceae</taxon>
        <taxon>Vibrio</taxon>
    </lineage>
</organism>
<evidence type="ECO:0000256" key="10">
    <source>
        <dbReference type="ARBA" id="ARBA00023004"/>
    </source>
</evidence>
<dbReference type="SUPFAM" id="SSF55811">
    <property type="entry name" value="Nudix"/>
    <property type="match status" value="1"/>
</dbReference>
<dbReference type="GO" id="GO:0000701">
    <property type="term" value="F:purine-specific mismatch base pair DNA N-glycosylase activity"/>
    <property type="evidence" value="ECO:0007669"/>
    <property type="project" value="UniProtKB-EC"/>
</dbReference>
<dbReference type="CDD" id="cd03431">
    <property type="entry name" value="NUDIX_DNA_Glycosylase_C-MutY"/>
    <property type="match status" value="1"/>
</dbReference>
<comment type="similarity">
    <text evidence="3 14">Belongs to the Nth/MutY family.</text>
</comment>
<evidence type="ECO:0000256" key="5">
    <source>
        <dbReference type="ARBA" id="ARBA00022023"/>
    </source>
</evidence>
<dbReference type="InterPro" id="IPR003265">
    <property type="entry name" value="HhH-GPD_domain"/>
</dbReference>
<proteinExistence type="inferred from homology"/>
<keyword evidence="11" id="KW-0411">Iron-sulfur</keyword>
<accession>A0A0Q2USL7</accession>
<evidence type="ECO:0000256" key="9">
    <source>
        <dbReference type="ARBA" id="ARBA00022801"/>
    </source>
</evidence>
<evidence type="ECO:0000256" key="14">
    <source>
        <dbReference type="RuleBase" id="RU365096"/>
    </source>
</evidence>
<dbReference type="GO" id="GO:0035485">
    <property type="term" value="F:adenine/guanine mispair binding"/>
    <property type="evidence" value="ECO:0007669"/>
    <property type="project" value="TreeGrafter"/>
</dbReference>
<dbReference type="EMBL" id="LKHS01000038">
    <property type="protein sequence ID" value="KQH83568.1"/>
    <property type="molecule type" value="Genomic_DNA"/>
</dbReference>
<dbReference type="SMART" id="SM00478">
    <property type="entry name" value="ENDO3c"/>
    <property type="match status" value="1"/>
</dbReference>
<dbReference type="SUPFAM" id="SSF48150">
    <property type="entry name" value="DNA-glycosylase"/>
    <property type="match status" value="1"/>
</dbReference>
<dbReference type="GO" id="GO:0051539">
    <property type="term" value="F:4 iron, 4 sulfur cluster binding"/>
    <property type="evidence" value="ECO:0007669"/>
    <property type="project" value="UniProtKB-UniRule"/>
</dbReference>
<dbReference type="PROSITE" id="PS00764">
    <property type="entry name" value="ENDONUCLEASE_III_1"/>
    <property type="match status" value="1"/>
</dbReference>
<comment type="caution">
    <text evidence="16">The sequence shown here is derived from an EMBL/GenBank/DDBJ whole genome shotgun (WGS) entry which is preliminary data.</text>
</comment>
<dbReference type="CDD" id="cd00056">
    <property type="entry name" value="ENDO3c"/>
    <property type="match status" value="1"/>
</dbReference>
<dbReference type="Proteomes" id="UP000051221">
    <property type="component" value="Unassembled WGS sequence"/>
</dbReference>
<dbReference type="GO" id="GO:0032357">
    <property type="term" value="F:oxidized purine DNA binding"/>
    <property type="evidence" value="ECO:0007669"/>
    <property type="project" value="TreeGrafter"/>
</dbReference>
<dbReference type="Gene3D" id="1.10.1670.10">
    <property type="entry name" value="Helix-hairpin-Helix base-excision DNA repair enzymes (C-terminal)"/>
    <property type="match status" value="1"/>
</dbReference>
<dbReference type="Pfam" id="PF14815">
    <property type="entry name" value="NUDIX_4"/>
    <property type="match status" value="1"/>
</dbReference>
<dbReference type="AlphaFoldDB" id="A0A0Q2USL7"/>
<keyword evidence="17" id="KW-1185">Reference proteome</keyword>
<dbReference type="FunFam" id="1.10.340.30:FF:000002">
    <property type="entry name" value="Adenine DNA glycosylase"/>
    <property type="match status" value="1"/>
</dbReference>
<feature type="domain" description="HhH-GPD" evidence="15">
    <location>
        <begin position="44"/>
        <end position="195"/>
    </location>
</feature>
<dbReference type="InterPro" id="IPR000445">
    <property type="entry name" value="HhH_motif"/>
</dbReference>
<evidence type="ECO:0000259" key="15">
    <source>
        <dbReference type="SMART" id="SM00478"/>
    </source>
</evidence>
<dbReference type="PANTHER" id="PTHR42944:SF1">
    <property type="entry name" value="ADENINE DNA GLYCOSYLASE"/>
    <property type="match status" value="1"/>
</dbReference>
<dbReference type="PROSITE" id="PS01155">
    <property type="entry name" value="ENDONUCLEASE_III_2"/>
    <property type="match status" value="1"/>
</dbReference>
<gene>
    <name evidence="16" type="ORF">AMR76_22150</name>
</gene>
<keyword evidence="13 14" id="KW-0326">Glycosidase</keyword>
<dbReference type="Gene3D" id="1.10.340.30">
    <property type="entry name" value="Hypothetical protein, domain 2"/>
    <property type="match status" value="1"/>
</dbReference>
<dbReference type="GO" id="GO:0034039">
    <property type="term" value="F:8-oxo-7,8-dihydroguanine DNA N-glycosylase activity"/>
    <property type="evidence" value="ECO:0007669"/>
    <property type="project" value="TreeGrafter"/>
</dbReference>
<evidence type="ECO:0000313" key="16">
    <source>
        <dbReference type="EMBL" id="KQH83568.1"/>
    </source>
</evidence>
<evidence type="ECO:0000256" key="6">
    <source>
        <dbReference type="ARBA" id="ARBA00022485"/>
    </source>
</evidence>
<dbReference type="EC" id="3.2.2.31" evidence="4 14"/>
<sequence>MTMPSLTPKQFQEHLLTWQRHHGRHDLPWQQNPSPYRVLVSEVMLQQTQVVTVIPYFERWMASFPTIEALANATEDAVMNHWQGLGYYSRARNLRKAALYIQDTWNGEFPADVNALQNIPGVGRYTAGAIAAFAFNTYGPIVDGNVKRLFCRYFGIEGVPGTSAVDKQLWSTAEAYTPTHNNRQYAQGLLDMGATLCKPKNPACDACSFTTTCKAYQTNRVSELPTPKPKKVTPTKPGHFLWLESDGKLLLEKRADDGIWGALWCLPQIYLEPEQLGEHIKLKGVFKHTFTHYKLDGKVWQIDKLGVENPQQQWMPLDQLDDVGLPKPIRTFIEKHVKTQA</sequence>
<keyword evidence="9" id="KW-0378">Hydrolase</keyword>
<keyword evidence="10 14" id="KW-0408">Iron</keyword>
<dbReference type="Pfam" id="PF00633">
    <property type="entry name" value="HHH"/>
    <property type="match status" value="1"/>
</dbReference>
<keyword evidence="6" id="KW-0004">4Fe-4S</keyword>
<comment type="catalytic activity">
    <reaction evidence="1 14">
        <text>Hydrolyzes free adenine bases from 7,8-dihydro-8-oxoguanine:adenine mismatched double-stranded DNA, leaving an apurinic site.</text>
        <dbReference type="EC" id="3.2.2.31"/>
    </reaction>
</comment>
<comment type="function">
    <text evidence="2">Adenine glycosylase active on G-A mispairs. MutY also corrects error-prone DNA synthesis past GO lesions which are due to the oxidatively damaged form of guanine: 7,8-dihydro-8-oxoguanine (8-oxo-dGTP).</text>
</comment>
<reference evidence="16 17" key="1">
    <citation type="submission" date="2015-08" db="EMBL/GenBank/DDBJ databases">
        <title>Antibacterial properties of a collection of Vibrionaceae strains.</title>
        <authorList>
            <person name="Giubergia S."/>
        </authorList>
    </citation>
    <scope>NUCLEOTIDE SEQUENCE [LARGE SCALE GENOMIC DNA]</scope>
    <source>
        <strain evidence="16 17">S0821</strain>
    </source>
</reference>
<evidence type="ECO:0000313" key="17">
    <source>
        <dbReference type="Proteomes" id="UP000051221"/>
    </source>
</evidence>